<dbReference type="PANTHER" id="PTHR36842">
    <property type="entry name" value="PROTEIN TOLB HOMOLOG"/>
    <property type="match status" value="1"/>
</dbReference>
<dbReference type="InterPro" id="IPR011659">
    <property type="entry name" value="WD40"/>
</dbReference>
<dbReference type="STRING" id="1183432.AGR3A_Cc220002"/>
<comment type="similarity">
    <text evidence="1">Belongs to the TolB family.</text>
</comment>
<dbReference type="InterPro" id="IPR011042">
    <property type="entry name" value="6-blade_b-propeller_TolB-like"/>
</dbReference>
<evidence type="ECO:0000256" key="1">
    <source>
        <dbReference type="ARBA" id="ARBA00009820"/>
    </source>
</evidence>
<protein>
    <recommendedName>
        <fullName evidence="5">TolB protein</fullName>
    </recommendedName>
</protein>
<evidence type="ECO:0008006" key="5">
    <source>
        <dbReference type="Google" id="ProtNLM"/>
    </source>
</evidence>
<sequence>MAAKANGMSAPAKGPIQTIDSPGGSMRSSIEIFNIRTRQMRAVWQTPELFEAPNWSPDGKYLLLNSEGLLYRLSPFGDSSPEKVDTGFATQCNNDHGISPDGSLYAISDKVEFGKSAIYLLPSTGGTPKLMTKNLPSYWHGWAPDGKSFAYCGIRDQVFDIYSMDIESGVETRLTHGEGRNDGPDYSPDGGWVYFNSSRTGLMQIWRVRVDGSAVERITDSSYGDWFPHPSPKGDKVVFVSYGGDVFDHPRDLDVRVRLMDMDGGNVETLFELFGGQGTMNSPNWSPDGDEFAYVRYFPVE</sequence>
<name>A0A1S7PAY1_9HYPH</name>
<accession>A0A1S7PAY1</accession>
<dbReference type="Gene3D" id="2.120.10.30">
    <property type="entry name" value="TolB, C-terminal domain"/>
    <property type="match status" value="1"/>
</dbReference>
<evidence type="ECO:0000313" key="4">
    <source>
        <dbReference type="Proteomes" id="UP000191988"/>
    </source>
</evidence>
<dbReference type="Pfam" id="PF07676">
    <property type="entry name" value="PD40"/>
    <property type="match status" value="3"/>
</dbReference>
<organism evidence="3 4">
    <name type="scientific">Agrobacterium tomkonis CFBP 6623</name>
    <dbReference type="NCBI Taxonomy" id="1183432"/>
    <lineage>
        <taxon>Bacteria</taxon>
        <taxon>Pseudomonadati</taxon>
        <taxon>Pseudomonadota</taxon>
        <taxon>Alphaproteobacteria</taxon>
        <taxon>Hyphomicrobiales</taxon>
        <taxon>Rhizobiaceae</taxon>
        <taxon>Rhizobium/Agrobacterium group</taxon>
        <taxon>Agrobacterium</taxon>
        <taxon>Agrobacterium tumefaciens complex</taxon>
    </lineage>
</organism>
<reference evidence="4" key="1">
    <citation type="submission" date="2016-01" db="EMBL/GenBank/DDBJ databases">
        <authorList>
            <person name="Regsiter A."/>
            <person name="william w."/>
        </authorList>
    </citation>
    <scope>NUCLEOTIDE SEQUENCE [LARGE SCALE GENOMIC DNA]</scope>
    <source>
        <strain evidence="4">CFBP 6623</strain>
    </source>
</reference>
<dbReference type="EMBL" id="FBWK01000015">
    <property type="protein sequence ID" value="CUX18266.1"/>
    <property type="molecule type" value="Genomic_DNA"/>
</dbReference>
<dbReference type="Proteomes" id="UP000191988">
    <property type="component" value="Unassembled WGS sequence"/>
</dbReference>
<dbReference type="AlphaFoldDB" id="A0A1S7PAY1"/>
<feature type="region of interest" description="Disordered" evidence="2">
    <location>
        <begin position="1"/>
        <end position="21"/>
    </location>
</feature>
<evidence type="ECO:0000313" key="3">
    <source>
        <dbReference type="EMBL" id="CUX18266.1"/>
    </source>
</evidence>
<proteinExistence type="inferred from homology"/>
<evidence type="ECO:0000256" key="2">
    <source>
        <dbReference type="SAM" id="MobiDB-lite"/>
    </source>
</evidence>
<gene>
    <name evidence="3" type="ORF">AGR3A_Cc220002</name>
</gene>
<dbReference type="PANTHER" id="PTHR36842:SF1">
    <property type="entry name" value="PROTEIN TOLB"/>
    <property type="match status" value="1"/>
</dbReference>
<keyword evidence="4" id="KW-1185">Reference proteome</keyword>
<dbReference type="SUPFAM" id="SSF82171">
    <property type="entry name" value="DPP6 N-terminal domain-like"/>
    <property type="match status" value="1"/>
</dbReference>